<gene>
    <name evidence="7" type="primary">atsA_15</name>
    <name evidence="7" type="ORF">PDESU_00315</name>
</gene>
<sequence length="498" mass="54212">MNVLKTALAIGWLGAAGLALAANEKPNILYILADDLGYGDVSCLNPELGKINTPHMDRLAREGMTFTDAHTSSSVCTPTRYSILTGRYNWRTELQAQVLMGFDQPLITPDRLTVAGLLKEQGYRTACIGKWHLGLGLPTIGGEAMDTEGLTNVDWKGAIAGGPVDLGFDYFYGISASLNIPPYVYIENNRVVGDEIVMHKKGRKGPKEKNFDDVQTLPILTRKTIEYIQRQDASTPFFIYCSLTSPHTPLVPTDEWKGKSGIGDYGDFVMHTDAIIGEIVDALDAAGLGENTIVVVTSDNGCSKWCGTAKLLEQGHHFSGIYRGSKGDLWEGGHRVPFLVRWPAKVKAGSMCDQLISLNDLMATCAELTGAPMPATAGEDSVSFLPALSGKAIVSSRAGVVHHSFSGHFAYRMDRWKLLLAKASGGWTSPTEEEAPADALKAQLYDMEADPGETTNLYASHPEVVERLYRQLEADVKRGRSTDGAAQRNDVDEIVLWK</sequence>
<evidence type="ECO:0000313" key="8">
    <source>
        <dbReference type="Proteomes" id="UP000366872"/>
    </source>
</evidence>
<dbReference type="RefSeq" id="WP_136077496.1">
    <property type="nucleotide sequence ID" value="NZ_CAAHFG010000001.1"/>
</dbReference>
<keyword evidence="8" id="KW-1185">Reference proteome</keyword>
<dbReference type="InterPro" id="IPR000917">
    <property type="entry name" value="Sulfatase_N"/>
</dbReference>
<feature type="domain" description="Sulfatase N-terminal" evidence="6">
    <location>
        <begin position="26"/>
        <end position="371"/>
    </location>
</feature>
<name>A0A6C2TVX6_PONDE</name>
<evidence type="ECO:0000256" key="2">
    <source>
        <dbReference type="ARBA" id="ARBA00022723"/>
    </source>
</evidence>
<dbReference type="InterPro" id="IPR017850">
    <property type="entry name" value="Alkaline_phosphatase_core_sf"/>
</dbReference>
<dbReference type="PROSITE" id="PS00149">
    <property type="entry name" value="SULFATASE_2"/>
    <property type="match status" value="1"/>
</dbReference>
<dbReference type="GO" id="GO:0004065">
    <property type="term" value="F:arylsulfatase activity"/>
    <property type="evidence" value="ECO:0007669"/>
    <property type="project" value="TreeGrafter"/>
</dbReference>
<comment type="similarity">
    <text evidence="1">Belongs to the sulfatase family.</text>
</comment>
<evidence type="ECO:0000256" key="1">
    <source>
        <dbReference type="ARBA" id="ARBA00008779"/>
    </source>
</evidence>
<dbReference type="Proteomes" id="UP000366872">
    <property type="component" value="Unassembled WGS sequence"/>
</dbReference>
<dbReference type="InterPro" id="IPR024607">
    <property type="entry name" value="Sulfatase_CS"/>
</dbReference>
<dbReference type="EMBL" id="CAAHFG010000001">
    <property type="protein sequence ID" value="VGO11769.1"/>
    <property type="molecule type" value="Genomic_DNA"/>
</dbReference>
<dbReference type="PANTHER" id="PTHR42693">
    <property type="entry name" value="ARYLSULFATASE FAMILY MEMBER"/>
    <property type="match status" value="1"/>
</dbReference>
<dbReference type="Gene3D" id="3.30.1120.10">
    <property type="match status" value="1"/>
</dbReference>
<organism evidence="7 8">
    <name type="scientific">Pontiella desulfatans</name>
    <dbReference type="NCBI Taxonomy" id="2750659"/>
    <lineage>
        <taxon>Bacteria</taxon>
        <taxon>Pseudomonadati</taxon>
        <taxon>Kiritimatiellota</taxon>
        <taxon>Kiritimatiellia</taxon>
        <taxon>Kiritimatiellales</taxon>
        <taxon>Pontiellaceae</taxon>
        <taxon>Pontiella</taxon>
    </lineage>
</organism>
<keyword evidence="4" id="KW-0106">Calcium</keyword>
<evidence type="ECO:0000256" key="3">
    <source>
        <dbReference type="ARBA" id="ARBA00022801"/>
    </source>
</evidence>
<feature type="chain" id="PRO_5028797614" evidence="5">
    <location>
        <begin position="22"/>
        <end position="498"/>
    </location>
</feature>
<evidence type="ECO:0000256" key="5">
    <source>
        <dbReference type="SAM" id="SignalP"/>
    </source>
</evidence>
<protein>
    <submittedName>
        <fullName evidence="7">Arylsulfatase</fullName>
    </submittedName>
</protein>
<dbReference type="Pfam" id="PF00884">
    <property type="entry name" value="Sulfatase"/>
    <property type="match status" value="1"/>
</dbReference>
<proteinExistence type="inferred from homology"/>
<dbReference type="PROSITE" id="PS00523">
    <property type="entry name" value="SULFATASE_1"/>
    <property type="match status" value="1"/>
</dbReference>
<reference evidence="7 8" key="1">
    <citation type="submission" date="2019-04" db="EMBL/GenBank/DDBJ databases">
        <authorList>
            <person name="Van Vliet M D."/>
        </authorList>
    </citation>
    <scope>NUCLEOTIDE SEQUENCE [LARGE SCALE GENOMIC DNA]</scope>
    <source>
        <strain evidence="7 8">F1</strain>
    </source>
</reference>
<feature type="signal peptide" evidence="5">
    <location>
        <begin position="1"/>
        <end position="21"/>
    </location>
</feature>
<evidence type="ECO:0000256" key="4">
    <source>
        <dbReference type="ARBA" id="ARBA00022837"/>
    </source>
</evidence>
<evidence type="ECO:0000313" key="7">
    <source>
        <dbReference type="EMBL" id="VGO11769.1"/>
    </source>
</evidence>
<dbReference type="GO" id="GO:0046872">
    <property type="term" value="F:metal ion binding"/>
    <property type="evidence" value="ECO:0007669"/>
    <property type="project" value="UniProtKB-KW"/>
</dbReference>
<dbReference type="AlphaFoldDB" id="A0A6C2TVX6"/>
<dbReference type="PANTHER" id="PTHR42693:SF53">
    <property type="entry name" value="ENDO-4-O-SULFATASE"/>
    <property type="match status" value="1"/>
</dbReference>
<accession>A0A6C2TVX6</accession>
<keyword evidence="5" id="KW-0732">Signal</keyword>
<dbReference type="CDD" id="cd16143">
    <property type="entry name" value="ARS_like"/>
    <property type="match status" value="1"/>
</dbReference>
<keyword evidence="3" id="KW-0378">Hydrolase</keyword>
<keyword evidence="2" id="KW-0479">Metal-binding</keyword>
<dbReference type="Gene3D" id="3.40.720.10">
    <property type="entry name" value="Alkaline Phosphatase, subunit A"/>
    <property type="match status" value="1"/>
</dbReference>
<evidence type="ECO:0000259" key="6">
    <source>
        <dbReference type="Pfam" id="PF00884"/>
    </source>
</evidence>
<dbReference type="SUPFAM" id="SSF53649">
    <property type="entry name" value="Alkaline phosphatase-like"/>
    <property type="match status" value="1"/>
</dbReference>
<dbReference type="InterPro" id="IPR050738">
    <property type="entry name" value="Sulfatase"/>
</dbReference>